<evidence type="ECO:0000256" key="5">
    <source>
        <dbReference type="ARBA" id="ARBA00023163"/>
    </source>
</evidence>
<protein>
    <recommendedName>
        <fullName evidence="3">Mediator of RNA polymerase II transcription subunit 22</fullName>
    </recommendedName>
    <alternativeName>
        <fullName evidence="8">Mediator complex subunit 22</fullName>
    </alternativeName>
</protein>
<sequence>MSQVKTLPQSKEALLKSYNKRLKDDIKSMVDNFTEIVKLARPTHEDDRGNVIRPLATSQDQCEMHVRAANIVRAAESLMKLISDIKQYLILNDFPSVNEAISQKTK</sequence>
<comment type="function">
    <text evidence="7">Component of the Mediator complex, a coactivator involved in the regulated transcription of nearly all RNA polymerase II-dependent genes. Mediator functions as a bridge to convey information from gene-specific regulatory proteins to the basal RNA polymerase II transcription machinery. Mediator is recruited to promoters by direct interactions with regulatory proteins and serves as a scaffold for the assembly of a functional preinitiation complex with RNA polymerase II and the general transcription factors.</text>
</comment>
<evidence type="ECO:0000256" key="4">
    <source>
        <dbReference type="ARBA" id="ARBA00023015"/>
    </source>
</evidence>
<dbReference type="Pfam" id="PF06179">
    <property type="entry name" value="Med22"/>
    <property type="match status" value="1"/>
</dbReference>
<gene>
    <name evidence="9" type="ORF">X975_05338</name>
</gene>
<evidence type="ECO:0000256" key="7">
    <source>
        <dbReference type="ARBA" id="ARBA00025687"/>
    </source>
</evidence>
<dbReference type="GO" id="GO:0016592">
    <property type="term" value="C:mediator complex"/>
    <property type="evidence" value="ECO:0007669"/>
    <property type="project" value="InterPro"/>
</dbReference>
<dbReference type="GO" id="GO:0003712">
    <property type="term" value="F:transcription coregulator activity"/>
    <property type="evidence" value="ECO:0007669"/>
    <property type="project" value="InterPro"/>
</dbReference>
<dbReference type="Proteomes" id="UP000054359">
    <property type="component" value="Unassembled WGS sequence"/>
</dbReference>
<organism evidence="9 10">
    <name type="scientific">Stegodyphus mimosarum</name>
    <name type="common">African social velvet spider</name>
    <dbReference type="NCBI Taxonomy" id="407821"/>
    <lineage>
        <taxon>Eukaryota</taxon>
        <taxon>Metazoa</taxon>
        <taxon>Ecdysozoa</taxon>
        <taxon>Arthropoda</taxon>
        <taxon>Chelicerata</taxon>
        <taxon>Arachnida</taxon>
        <taxon>Araneae</taxon>
        <taxon>Araneomorphae</taxon>
        <taxon>Entelegynae</taxon>
        <taxon>Eresoidea</taxon>
        <taxon>Eresidae</taxon>
        <taxon>Stegodyphus</taxon>
    </lineage>
</organism>
<feature type="non-terminal residue" evidence="9">
    <location>
        <position position="106"/>
    </location>
</feature>
<name>A0A087UCW9_STEMI</name>
<evidence type="ECO:0000313" key="10">
    <source>
        <dbReference type="Proteomes" id="UP000054359"/>
    </source>
</evidence>
<evidence type="ECO:0000256" key="2">
    <source>
        <dbReference type="ARBA" id="ARBA00005942"/>
    </source>
</evidence>
<dbReference type="PANTHER" id="PTHR12434">
    <property type="entry name" value="MEDIATOR OF RNA POLYMERASE II TRANSCRIPTION SUBUNIT 22"/>
    <property type="match status" value="1"/>
</dbReference>
<evidence type="ECO:0000256" key="3">
    <source>
        <dbReference type="ARBA" id="ARBA00019695"/>
    </source>
</evidence>
<proteinExistence type="inferred from homology"/>
<dbReference type="AlphaFoldDB" id="A0A087UCW9"/>
<dbReference type="OrthoDB" id="203279at2759"/>
<evidence type="ECO:0000256" key="1">
    <source>
        <dbReference type="ARBA" id="ARBA00004123"/>
    </source>
</evidence>
<keyword evidence="6" id="KW-0539">Nucleus</keyword>
<dbReference type="STRING" id="407821.A0A087UCW9"/>
<dbReference type="InterPro" id="IPR009332">
    <property type="entry name" value="Med22"/>
</dbReference>
<keyword evidence="10" id="KW-1185">Reference proteome</keyword>
<dbReference type="EMBL" id="KK119261">
    <property type="protein sequence ID" value="KFM75208.1"/>
    <property type="molecule type" value="Genomic_DNA"/>
</dbReference>
<dbReference type="GO" id="GO:0006357">
    <property type="term" value="P:regulation of transcription by RNA polymerase II"/>
    <property type="evidence" value="ECO:0007669"/>
    <property type="project" value="InterPro"/>
</dbReference>
<evidence type="ECO:0000256" key="8">
    <source>
        <dbReference type="ARBA" id="ARBA00031962"/>
    </source>
</evidence>
<comment type="similarity">
    <text evidence="2">Belongs to the Mediator complex subunit 22 family.</text>
</comment>
<comment type="subcellular location">
    <subcellularLocation>
        <location evidence="1">Nucleus</location>
    </subcellularLocation>
</comment>
<evidence type="ECO:0000256" key="6">
    <source>
        <dbReference type="ARBA" id="ARBA00023242"/>
    </source>
</evidence>
<dbReference type="PANTHER" id="PTHR12434:SF6">
    <property type="entry name" value="MEDIATOR OF RNA POLYMERASE II TRANSCRIPTION SUBUNIT 22"/>
    <property type="match status" value="1"/>
</dbReference>
<evidence type="ECO:0000313" key="9">
    <source>
        <dbReference type="EMBL" id="KFM75208.1"/>
    </source>
</evidence>
<reference evidence="9 10" key="1">
    <citation type="submission" date="2013-11" db="EMBL/GenBank/DDBJ databases">
        <title>Genome sequencing of Stegodyphus mimosarum.</title>
        <authorList>
            <person name="Bechsgaard J."/>
        </authorList>
    </citation>
    <scope>NUCLEOTIDE SEQUENCE [LARGE SCALE GENOMIC DNA]</scope>
</reference>
<dbReference type="OMA" id="ANVYRVE"/>
<keyword evidence="4" id="KW-0805">Transcription regulation</keyword>
<accession>A0A087UCW9</accession>
<keyword evidence="5" id="KW-0804">Transcription</keyword>